<dbReference type="OrthoDB" id="1734696at2759"/>
<dbReference type="EMBL" id="JAJAGQ010000009">
    <property type="protein sequence ID" value="KAJ8553324.1"/>
    <property type="molecule type" value="Genomic_DNA"/>
</dbReference>
<reference evidence="4" key="1">
    <citation type="journal article" date="2023" name="Proc. Natl. Acad. Sci. U.S.A.">
        <title>Genomic and structural basis for evolution of tropane alkaloid biosynthesis.</title>
        <authorList>
            <person name="Wanga Y.-J."/>
            <person name="Taina T."/>
            <person name="Yua J.-Y."/>
            <person name="Lia J."/>
            <person name="Xua B."/>
            <person name="Chenc J."/>
            <person name="D'Auriad J.C."/>
            <person name="Huanga J.-P."/>
            <person name="Huanga S.-X."/>
        </authorList>
    </citation>
    <scope>NUCLEOTIDE SEQUENCE [LARGE SCALE GENOMIC DNA]</scope>
    <source>
        <strain evidence="4">cv. KIB-2019</strain>
    </source>
</reference>
<name>A0A9Q1M710_9SOLA</name>
<proteinExistence type="inferred from homology"/>
<evidence type="ECO:0000256" key="1">
    <source>
        <dbReference type="ARBA" id="ARBA00006607"/>
    </source>
</evidence>
<evidence type="ECO:0008006" key="5">
    <source>
        <dbReference type="Google" id="ProtNLM"/>
    </source>
</evidence>
<keyword evidence="2" id="KW-0143">Chaperone</keyword>
<dbReference type="Proteomes" id="UP001152561">
    <property type="component" value="Unassembled WGS sequence"/>
</dbReference>
<dbReference type="PANTHER" id="PTHR45633">
    <property type="entry name" value="60 KDA HEAT SHOCK PROTEIN, MITOCHONDRIAL"/>
    <property type="match status" value="1"/>
</dbReference>
<comment type="similarity">
    <text evidence="1">Belongs to the chaperonin (HSP60) family.</text>
</comment>
<dbReference type="AlphaFoldDB" id="A0A9Q1M710"/>
<evidence type="ECO:0000313" key="4">
    <source>
        <dbReference type="Proteomes" id="UP001152561"/>
    </source>
</evidence>
<dbReference type="SUPFAM" id="SSF52029">
    <property type="entry name" value="GroEL apical domain-like"/>
    <property type="match status" value="1"/>
</dbReference>
<dbReference type="GO" id="GO:0042026">
    <property type="term" value="P:protein refolding"/>
    <property type="evidence" value="ECO:0007669"/>
    <property type="project" value="InterPro"/>
</dbReference>
<dbReference type="GO" id="GO:0140662">
    <property type="term" value="F:ATP-dependent protein folding chaperone"/>
    <property type="evidence" value="ECO:0007669"/>
    <property type="project" value="InterPro"/>
</dbReference>
<keyword evidence="4" id="KW-1185">Reference proteome</keyword>
<sequence length="179" mass="20425">MSKVGRKGVVTLEEGQGSENNLYVVEGMQFDRGYISPYFVTDNEKMVAEYENCKLLLVDKKITNARDLVNVLEEAIKSGYPILVIAEDIEQEPLATLVVNKLRGALKISALKAPGFGDRKSQYIDKHCYPYWRYCHPRGGWFIPGQSWKRGLRACWEGGFDKGVNNNCWQLNKTTRRKS</sequence>
<protein>
    <recommendedName>
        <fullName evidence="5">Heat shock protein 60</fullName>
    </recommendedName>
</protein>
<gene>
    <name evidence="3" type="ORF">K7X08_024002</name>
</gene>
<evidence type="ECO:0000256" key="2">
    <source>
        <dbReference type="ARBA" id="ARBA00023186"/>
    </source>
</evidence>
<dbReference type="Gene3D" id="3.50.7.10">
    <property type="entry name" value="GroEL"/>
    <property type="match status" value="1"/>
</dbReference>
<dbReference type="FunFam" id="3.50.7.10:FF:000001">
    <property type="entry name" value="60 kDa chaperonin"/>
    <property type="match status" value="1"/>
</dbReference>
<comment type="caution">
    <text evidence="3">The sequence shown here is derived from an EMBL/GenBank/DDBJ whole genome shotgun (WGS) entry which is preliminary data.</text>
</comment>
<accession>A0A9Q1M710</accession>
<evidence type="ECO:0000313" key="3">
    <source>
        <dbReference type="EMBL" id="KAJ8553324.1"/>
    </source>
</evidence>
<dbReference type="InterPro" id="IPR027409">
    <property type="entry name" value="GroEL-like_apical_dom_sf"/>
</dbReference>
<dbReference type="InterPro" id="IPR001844">
    <property type="entry name" value="Cpn60/GroEL"/>
</dbReference>
<organism evidence="3 4">
    <name type="scientific">Anisodus acutangulus</name>
    <dbReference type="NCBI Taxonomy" id="402998"/>
    <lineage>
        <taxon>Eukaryota</taxon>
        <taxon>Viridiplantae</taxon>
        <taxon>Streptophyta</taxon>
        <taxon>Embryophyta</taxon>
        <taxon>Tracheophyta</taxon>
        <taxon>Spermatophyta</taxon>
        <taxon>Magnoliopsida</taxon>
        <taxon>eudicotyledons</taxon>
        <taxon>Gunneridae</taxon>
        <taxon>Pentapetalae</taxon>
        <taxon>asterids</taxon>
        <taxon>lamiids</taxon>
        <taxon>Solanales</taxon>
        <taxon>Solanaceae</taxon>
        <taxon>Solanoideae</taxon>
        <taxon>Hyoscyameae</taxon>
        <taxon>Anisodus</taxon>
    </lineage>
</organism>